<dbReference type="AlphaFoldDB" id="D5SQN4"/>
<evidence type="ECO:0000313" key="1">
    <source>
        <dbReference type="EMBL" id="ADG68496.1"/>
    </source>
</evidence>
<sequence length="64" mass="7358">MRRQSSPLDFTRTERLKREILQIPLMEPTSSIITLKTDLTKGDLTSEQRISPVLDKLQKLSSCI</sequence>
<organism evidence="1 2">
    <name type="scientific">Planctopirus limnophila (strain ATCC 43296 / DSM 3776 / IFAM 1008 / Mu 290)</name>
    <name type="common">Planctomyces limnophilus</name>
    <dbReference type="NCBI Taxonomy" id="521674"/>
    <lineage>
        <taxon>Bacteria</taxon>
        <taxon>Pseudomonadati</taxon>
        <taxon>Planctomycetota</taxon>
        <taxon>Planctomycetia</taxon>
        <taxon>Planctomycetales</taxon>
        <taxon>Planctomycetaceae</taxon>
        <taxon>Planctopirus</taxon>
    </lineage>
</organism>
<dbReference type="HOGENOM" id="CLU_2863970_0_0_0"/>
<keyword evidence="2" id="KW-1185">Reference proteome</keyword>
<reference evidence="1 2" key="1">
    <citation type="journal article" date="2010" name="Stand. Genomic Sci.">
        <title>Complete genome sequence of Planctomyces limnophilus type strain (Mu 290).</title>
        <authorList>
            <person name="Labutti K."/>
            <person name="Sikorski J."/>
            <person name="Schneider S."/>
            <person name="Nolan M."/>
            <person name="Lucas S."/>
            <person name="Glavina Del Rio T."/>
            <person name="Tice H."/>
            <person name="Cheng J.F."/>
            <person name="Goodwin L."/>
            <person name="Pitluck S."/>
            <person name="Liolios K."/>
            <person name="Ivanova N."/>
            <person name="Mavromatis K."/>
            <person name="Mikhailova N."/>
            <person name="Pati A."/>
            <person name="Chen A."/>
            <person name="Palaniappan K."/>
            <person name="Land M."/>
            <person name="Hauser L."/>
            <person name="Chang Y.J."/>
            <person name="Jeffries C.D."/>
            <person name="Tindall B.J."/>
            <person name="Rohde M."/>
            <person name="Goker M."/>
            <person name="Woyke T."/>
            <person name="Bristow J."/>
            <person name="Eisen J.A."/>
            <person name="Markowitz V."/>
            <person name="Hugenholtz P."/>
            <person name="Kyrpides N.C."/>
            <person name="Klenk H.P."/>
            <person name="Lapidus A."/>
        </authorList>
    </citation>
    <scope>NUCLEOTIDE SEQUENCE [LARGE SCALE GENOMIC DNA]</scope>
    <source>
        <strain evidence="2">ATCC 43296 / DSM 3776 / IFAM 1008 / 290</strain>
    </source>
</reference>
<proteinExistence type="predicted"/>
<accession>D5SQN4</accession>
<gene>
    <name evidence="1" type="ordered locus">Plim_2673</name>
</gene>
<protein>
    <submittedName>
        <fullName evidence="1">Uncharacterized protein</fullName>
    </submittedName>
</protein>
<dbReference type="Proteomes" id="UP000002220">
    <property type="component" value="Chromosome"/>
</dbReference>
<dbReference type="EMBL" id="CP001744">
    <property type="protein sequence ID" value="ADG68496.1"/>
    <property type="molecule type" value="Genomic_DNA"/>
</dbReference>
<name>D5SQN4_PLAL2</name>
<dbReference type="KEGG" id="plm:Plim_2673"/>
<dbReference type="STRING" id="521674.Plim_2673"/>
<evidence type="ECO:0000313" key="2">
    <source>
        <dbReference type="Proteomes" id="UP000002220"/>
    </source>
</evidence>